<keyword evidence="3" id="KW-1185">Reference proteome</keyword>
<comment type="caution">
    <text evidence="2">The sequence shown here is derived from an EMBL/GenBank/DDBJ whole genome shotgun (WGS) entry which is preliminary data.</text>
</comment>
<dbReference type="AlphaFoldDB" id="A0AAN6N3F5"/>
<organism evidence="2 3">
    <name type="scientific">Diplogelasinospora grovesii</name>
    <dbReference type="NCBI Taxonomy" id="303347"/>
    <lineage>
        <taxon>Eukaryota</taxon>
        <taxon>Fungi</taxon>
        <taxon>Dikarya</taxon>
        <taxon>Ascomycota</taxon>
        <taxon>Pezizomycotina</taxon>
        <taxon>Sordariomycetes</taxon>
        <taxon>Sordariomycetidae</taxon>
        <taxon>Sordariales</taxon>
        <taxon>Diplogelasinosporaceae</taxon>
        <taxon>Diplogelasinospora</taxon>
    </lineage>
</organism>
<feature type="compositionally biased region" description="Low complexity" evidence="1">
    <location>
        <begin position="160"/>
        <end position="172"/>
    </location>
</feature>
<reference evidence="3" key="1">
    <citation type="journal article" date="2023" name="Mol. Phylogenet. Evol.">
        <title>Genome-scale phylogeny and comparative genomics of the fungal order Sordariales.</title>
        <authorList>
            <person name="Hensen N."/>
            <person name="Bonometti L."/>
            <person name="Westerberg I."/>
            <person name="Brannstrom I.O."/>
            <person name="Guillou S."/>
            <person name="Cros-Aarteil S."/>
            <person name="Calhoun S."/>
            <person name="Haridas S."/>
            <person name="Kuo A."/>
            <person name="Mondo S."/>
            <person name="Pangilinan J."/>
            <person name="Riley R."/>
            <person name="LaButti K."/>
            <person name="Andreopoulos B."/>
            <person name="Lipzen A."/>
            <person name="Chen C."/>
            <person name="Yan M."/>
            <person name="Daum C."/>
            <person name="Ng V."/>
            <person name="Clum A."/>
            <person name="Steindorff A."/>
            <person name="Ohm R.A."/>
            <person name="Martin F."/>
            <person name="Silar P."/>
            <person name="Natvig D.O."/>
            <person name="Lalanne C."/>
            <person name="Gautier V."/>
            <person name="Ament-Velasquez S.L."/>
            <person name="Kruys A."/>
            <person name="Hutchinson M.I."/>
            <person name="Powell A.J."/>
            <person name="Barry K."/>
            <person name="Miller A.N."/>
            <person name="Grigoriev I.V."/>
            <person name="Debuchy R."/>
            <person name="Gladieux P."/>
            <person name="Hiltunen Thoren M."/>
            <person name="Johannesson H."/>
        </authorList>
    </citation>
    <scope>NUCLEOTIDE SEQUENCE [LARGE SCALE GENOMIC DNA]</scope>
    <source>
        <strain evidence="3">CBS 340.73</strain>
    </source>
</reference>
<proteinExistence type="predicted"/>
<dbReference type="Proteomes" id="UP001303473">
    <property type="component" value="Unassembled WGS sequence"/>
</dbReference>
<name>A0AAN6N3F5_9PEZI</name>
<sequence length="306" mass="33837">MPEPFSIVMSAIGISMSACSFLVSTIQKSDQFRRDFREANTFLEIMKGGPLERGELDRTPDWGYKFECHRPHTALAVGRLLGSLLSAIRKIAKAQGDSLGSTTTNSIYAIEGLTEVSEPVQSTIRRIIDRENDQGNGIITRQDVSGTTKSETNGQTGTKPQSSTSSALSQSPLDGIDWRSTLKQKLVDAFRVSYQLPEQFFIPKSSLARILHFEAVTNLLSQSRGIHPLDIQRIAEKTCPEPGYDGGSFRMILALLLLVDRVGDIATFVFEGPSDQDLPLKMPRSLRRGALPETYHPKRVFACFKG</sequence>
<protein>
    <submittedName>
        <fullName evidence="2">Uncharacterized protein</fullName>
    </submittedName>
</protein>
<feature type="region of interest" description="Disordered" evidence="1">
    <location>
        <begin position="131"/>
        <end position="172"/>
    </location>
</feature>
<evidence type="ECO:0000313" key="3">
    <source>
        <dbReference type="Proteomes" id="UP001303473"/>
    </source>
</evidence>
<dbReference type="EMBL" id="MU853844">
    <property type="protein sequence ID" value="KAK3937841.1"/>
    <property type="molecule type" value="Genomic_DNA"/>
</dbReference>
<accession>A0AAN6N3F5</accession>
<evidence type="ECO:0000256" key="1">
    <source>
        <dbReference type="SAM" id="MobiDB-lite"/>
    </source>
</evidence>
<evidence type="ECO:0000313" key="2">
    <source>
        <dbReference type="EMBL" id="KAK3937841.1"/>
    </source>
</evidence>
<gene>
    <name evidence="2" type="ORF">QBC46DRAFT_410805</name>
</gene>
<feature type="compositionally biased region" description="Polar residues" evidence="1">
    <location>
        <begin position="134"/>
        <end position="159"/>
    </location>
</feature>